<evidence type="ECO:0000256" key="8">
    <source>
        <dbReference type="ARBA" id="ARBA00022840"/>
    </source>
</evidence>
<dbReference type="InterPro" id="IPR014001">
    <property type="entry name" value="Helicase_ATP-bd"/>
</dbReference>
<dbReference type="GO" id="GO:0043138">
    <property type="term" value="F:3'-5' DNA helicase activity"/>
    <property type="evidence" value="ECO:0007669"/>
    <property type="project" value="UniProtKB-EC"/>
</dbReference>
<dbReference type="InterPro" id="IPR027417">
    <property type="entry name" value="P-loop_NTPase"/>
</dbReference>
<dbReference type="SUPFAM" id="SSF52540">
    <property type="entry name" value="P-loop containing nucleoside triphosphate hydrolases"/>
    <property type="match status" value="1"/>
</dbReference>
<dbReference type="GO" id="GO:0006310">
    <property type="term" value="P:DNA recombination"/>
    <property type="evidence" value="ECO:0007669"/>
    <property type="project" value="TreeGrafter"/>
</dbReference>
<dbReference type="Pfam" id="PF00270">
    <property type="entry name" value="DEAD"/>
    <property type="match status" value="1"/>
</dbReference>
<evidence type="ECO:0000313" key="14">
    <source>
        <dbReference type="EMBL" id="SVC60450.1"/>
    </source>
</evidence>
<dbReference type="Gene3D" id="3.40.50.300">
    <property type="entry name" value="P-loop containing nucleotide triphosphate hydrolases"/>
    <property type="match status" value="1"/>
</dbReference>
<dbReference type="Gene3D" id="3.40.1440.60">
    <property type="entry name" value="PriA, 3(prime) DNA-binding domain"/>
    <property type="match status" value="1"/>
</dbReference>
<evidence type="ECO:0000256" key="11">
    <source>
        <dbReference type="ARBA" id="ARBA00034808"/>
    </source>
</evidence>
<dbReference type="GO" id="GO:0006302">
    <property type="term" value="P:double-strand break repair"/>
    <property type="evidence" value="ECO:0007669"/>
    <property type="project" value="TreeGrafter"/>
</dbReference>
<evidence type="ECO:0000256" key="9">
    <source>
        <dbReference type="ARBA" id="ARBA00023125"/>
    </source>
</evidence>
<proteinExistence type="predicted"/>
<feature type="domain" description="Helicase ATP-binding" evidence="13">
    <location>
        <begin position="214"/>
        <end position="336"/>
    </location>
</feature>
<dbReference type="GO" id="GO:0006269">
    <property type="term" value="P:DNA replication, synthesis of primer"/>
    <property type="evidence" value="ECO:0007669"/>
    <property type="project" value="UniProtKB-KW"/>
</dbReference>
<evidence type="ECO:0000256" key="5">
    <source>
        <dbReference type="ARBA" id="ARBA00022801"/>
    </source>
</evidence>
<dbReference type="AlphaFoldDB" id="A0A382NIE7"/>
<dbReference type="GO" id="GO:1990077">
    <property type="term" value="C:primosome complex"/>
    <property type="evidence" value="ECO:0007669"/>
    <property type="project" value="UniProtKB-KW"/>
</dbReference>
<dbReference type="GO" id="GO:0046872">
    <property type="term" value="F:metal ion binding"/>
    <property type="evidence" value="ECO:0007669"/>
    <property type="project" value="UniProtKB-KW"/>
</dbReference>
<dbReference type="EC" id="5.6.2.4" evidence="11"/>
<keyword evidence="1" id="KW-0639">Primosome</keyword>
<dbReference type="PROSITE" id="PS51192">
    <property type="entry name" value="HELICASE_ATP_BIND_1"/>
    <property type="match status" value="1"/>
</dbReference>
<protein>
    <recommendedName>
        <fullName evidence="11">DNA 3'-5' helicase</fullName>
        <ecNumber evidence="11">5.6.2.4</ecNumber>
    </recommendedName>
</protein>
<reference evidence="14" key="1">
    <citation type="submission" date="2018-05" db="EMBL/GenBank/DDBJ databases">
        <authorList>
            <person name="Lanie J.A."/>
            <person name="Ng W.-L."/>
            <person name="Kazmierczak K.M."/>
            <person name="Andrzejewski T.M."/>
            <person name="Davidsen T.M."/>
            <person name="Wayne K.J."/>
            <person name="Tettelin H."/>
            <person name="Glass J.I."/>
            <person name="Rusch D."/>
            <person name="Podicherti R."/>
            <person name="Tsui H.-C.T."/>
            <person name="Winkler M.E."/>
        </authorList>
    </citation>
    <scope>NUCLEOTIDE SEQUENCE</scope>
</reference>
<dbReference type="InterPro" id="IPR042115">
    <property type="entry name" value="PriA_3primeBD_sf"/>
</dbReference>
<keyword evidence="3" id="KW-0479">Metal-binding</keyword>
<evidence type="ECO:0000259" key="13">
    <source>
        <dbReference type="PROSITE" id="PS51192"/>
    </source>
</evidence>
<keyword evidence="2" id="KW-0235">DNA replication</keyword>
<name>A0A382NIE7_9ZZZZ</name>
<keyword evidence="10" id="KW-0413">Isomerase</keyword>
<keyword evidence="5" id="KW-0378">Hydrolase</keyword>
<dbReference type="Pfam" id="PF17764">
    <property type="entry name" value="PriA_3primeBD"/>
    <property type="match status" value="1"/>
</dbReference>
<evidence type="ECO:0000256" key="10">
    <source>
        <dbReference type="ARBA" id="ARBA00023235"/>
    </source>
</evidence>
<evidence type="ECO:0000256" key="3">
    <source>
        <dbReference type="ARBA" id="ARBA00022723"/>
    </source>
</evidence>
<feature type="non-terminal residue" evidence="14">
    <location>
        <position position="336"/>
    </location>
</feature>
<dbReference type="GO" id="GO:0005524">
    <property type="term" value="F:ATP binding"/>
    <property type="evidence" value="ECO:0007669"/>
    <property type="project" value="UniProtKB-KW"/>
</dbReference>
<gene>
    <name evidence="14" type="ORF">METZ01_LOCUS313304</name>
</gene>
<keyword evidence="4" id="KW-0547">Nucleotide-binding</keyword>
<evidence type="ECO:0000256" key="1">
    <source>
        <dbReference type="ARBA" id="ARBA00022515"/>
    </source>
</evidence>
<accession>A0A382NIE7</accession>
<dbReference type="PANTHER" id="PTHR30580:SF0">
    <property type="entry name" value="PRIMOSOMAL PROTEIN N"/>
    <property type="match status" value="1"/>
</dbReference>
<dbReference type="GO" id="GO:0006270">
    <property type="term" value="P:DNA replication initiation"/>
    <property type="evidence" value="ECO:0007669"/>
    <property type="project" value="TreeGrafter"/>
</dbReference>
<keyword evidence="6" id="KW-0347">Helicase</keyword>
<dbReference type="GO" id="GO:0016787">
    <property type="term" value="F:hydrolase activity"/>
    <property type="evidence" value="ECO:0007669"/>
    <property type="project" value="UniProtKB-KW"/>
</dbReference>
<sequence length="336" mass="38568">MSKDLIDVLVPIPLLERFSYKLPDELKKKNLERGMRIKIPFGNRLLVGIFWNYSDPSRNNRSSYKFIKEVIDENSLLDKKLLNLAEWSSHYYHYPLGEVITYFFPPSLRKGKKAKFKESIFWKVSKKGDFIDLSGLGRAPNQRKGLELLREKGDLSQHSLKAYGVSRVTLNNLHNKGLVKRLSLEQFPVNSSLNQNLDEKKLTLEQKEALQSVLRAKGDNKIFLLNGVTGSGKTEVYLRCIKELVQQGKQALVLIPEIGLAPQAENRFKELFGDRVASFHSAKNERERLDVWLGAKKGLYDIVIGTRSSVFIPMKKLGMIVVDEEHDTSFKQVERF</sequence>
<comment type="catalytic activity">
    <reaction evidence="12">
        <text>ATP + H2O = ADP + phosphate + H(+)</text>
        <dbReference type="Rhea" id="RHEA:13065"/>
        <dbReference type="ChEBI" id="CHEBI:15377"/>
        <dbReference type="ChEBI" id="CHEBI:15378"/>
        <dbReference type="ChEBI" id="CHEBI:30616"/>
        <dbReference type="ChEBI" id="CHEBI:43474"/>
        <dbReference type="ChEBI" id="CHEBI:456216"/>
        <dbReference type="EC" id="5.6.2.4"/>
    </reaction>
</comment>
<evidence type="ECO:0000256" key="7">
    <source>
        <dbReference type="ARBA" id="ARBA00022833"/>
    </source>
</evidence>
<dbReference type="FunFam" id="3.40.50.300:FF:000489">
    <property type="entry name" value="Primosome assembly protein PriA"/>
    <property type="match status" value="1"/>
</dbReference>
<keyword evidence="7" id="KW-0862">Zinc</keyword>
<dbReference type="InterPro" id="IPR041222">
    <property type="entry name" value="PriA_3primeBD"/>
</dbReference>
<dbReference type="FunFam" id="3.40.1440.60:FF:000001">
    <property type="entry name" value="Primosomal protein N"/>
    <property type="match status" value="1"/>
</dbReference>
<evidence type="ECO:0000256" key="12">
    <source>
        <dbReference type="ARBA" id="ARBA00048988"/>
    </source>
</evidence>
<keyword evidence="9" id="KW-0238">DNA-binding</keyword>
<dbReference type="PANTHER" id="PTHR30580">
    <property type="entry name" value="PRIMOSOMAL PROTEIN N"/>
    <property type="match status" value="1"/>
</dbReference>
<keyword evidence="8" id="KW-0067">ATP-binding</keyword>
<evidence type="ECO:0000256" key="4">
    <source>
        <dbReference type="ARBA" id="ARBA00022741"/>
    </source>
</evidence>
<dbReference type="GO" id="GO:0003677">
    <property type="term" value="F:DNA binding"/>
    <property type="evidence" value="ECO:0007669"/>
    <property type="project" value="UniProtKB-KW"/>
</dbReference>
<dbReference type="SMART" id="SM00487">
    <property type="entry name" value="DEXDc"/>
    <property type="match status" value="1"/>
</dbReference>
<organism evidence="14">
    <name type="scientific">marine metagenome</name>
    <dbReference type="NCBI Taxonomy" id="408172"/>
    <lineage>
        <taxon>unclassified sequences</taxon>
        <taxon>metagenomes</taxon>
        <taxon>ecological metagenomes</taxon>
    </lineage>
</organism>
<dbReference type="InterPro" id="IPR011545">
    <property type="entry name" value="DEAD/DEAH_box_helicase_dom"/>
</dbReference>
<evidence type="ECO:0000256" key="2">
    <source>
        <dbReference type="ARBA" id="ARBA00022705"/>
    </source>
</evidence>
<evidence type="ECO:0000256" key="6">
    <source>
        <dbReference type="ARBA" id="ARBA00022806"/>
    </source>
</evidence>
<dbReference type="EMBL" id="UINC01100412">
    <property type="protein sequence ID" value="SVC60450.1"/>
    <property type="molecule type" value="Genomic_DNA"/>
</dbReference>